<name>A0A7T3FZX9_9EURY</name>
<feature type="binding site" evidence="8">
    <location>
        <position position="220"/>
    </location>
    <ligand>
        <name>Mg(2+)</name>
        <dbReference type="ChEBI" id="CHEBI:18420"/>
        <label>2</label>
    </ligand>
</feature>
<evidence type="ECO:0000256" key="5">
    <source>
        <dbReference type="ARBA" id="ARBA00022842"/>
    </source>
</evidence>
<dbReference type="Proteomes" id="UP000595001">
    <property type="component" value="Chromosome"/>
</dbReference>
<feature type="binding site" evidence="8">
    <location>
        <position position="93"/>
    </location>
    <ligand>
        <name>Mg(2+)</name>
        <dbReference type="ChEBI" id="CHEBI:18420"/>
        <label>2</label>
    </ligand>
</feature>
<evidence type="ECO:0000256" key="7">
    <source>
        <dbReference type="ARBA" id="ARBA00038103"/>
    </source>
</evidence>
<evidence type="ECO:0000256" key="4">
    <source>
        <dbReference type="ARBA" id="ARBA00022801"/>
    </source>
</evidence>
<dbReference type="PRINTS" id="PR00377">
    <property type="entry name" value="IMPHPHTASES"/>
</dbReference>
<dbReference type="GeneID" id="60587646"/>
<reference evidence="9 10" key="1">
    <citation type="submission" date="2020-12" db="EMBL/GenBank/DDBJ databases">
        <title>Halosimplex halophilum sp. nov. and Halosimplex salinum sp. nov., two new members of the genus Halosimplex.</title>
        <authorList>
            <person name="Cui H.L."/>
        </authorList>
    </citation>
    <scope>NUCLEOTIDE SEQUENCE [LARGE SCALE GENOMIC DNA]</scope>
    <source>
        <strain evidence="9 10">YGH94</strain>
    </source>
</reference>
<dbReference type="GO" id="GO:0007165">
    <property type="term" value="P:signal transduction"/>
    <property type="evidence" value="ECO:0007669"/>
    <property type="project" value="TreeGrafter"/>
</dbReference>
<dbReference type="PROSITE" id="PS00629">
    <property type="entry name" value="IMP_1"/>
    <property type="match status" value="1"/>
</dbReference>
<dbReference type="InterPro" id="IPR020583">
    <property type="entry name" value="Inositol_monoP_metal-BS"/>
</dbReference>
<feature type="binding site" evidence="8">
    <location>
        <position position="95"/>
    </location>
    <ligand>
        <name>Mg(2+)</name>
        <dbReference type="ChEBI" id="CHEBI:18420"/>
        <label>1</label>
        <note>catalytic</note>
    </ligand>
</feature>
<dbReference type="SUPFAM" id="SSF56655">
    <property type="entry name" value="Carbohydrate phosphatase"/>
    <property type="match status" value="1"/>
</dbReference>
<feature type="binding site" evidence="8">
    <location>
        <position position="75"/>
    </location>
    <ligand>
        <name>Mg(2+)</name>
        <dbReference type="ChEBI" id="CHEBI:18420"/>
        <label>1</label>
        <note>catalytic</note>
    </ligand>
</feature>
<comment type="similarity">
    <text evidence="7">Belongs to the inositol monophosphatase superfamily. FBPase class 4 family.</text>
</comment>
<feature type="binding site" evidence="8">
    <location>
        <position position="96"/>
    </location>
    <ligand>
        <name>Mg(2+)</name>
        <dbReference type="ChEBI" id="CHEBI:18420"/>
        <label>1</label>
        <note>catalytic</note>
    </ligand>
</feature>
<dbReference type="GO" id="GO:0042132">
    <property type="term" value="F:fructose 1,6-bisphosphate 1-phosphatase activity"/>
    <property type="evidence" value="ECO:0007669"/>
    <property type="project" value="UniProtKB-EC"/>
</dbReference>
<dbReference type="OrthoDB" id="58111at2157"/>
<dbReference type="GO" id="GO:0008934">
    <property type="term" value="F:inositol monophosphate 1-phosphatase activity"/>
    <property type="evidence" value="ECO:0007669"/>
    <property type="project" value="TreeGrafter"/>
</dbReference>
<accession>A0A7T3FZX9</accession>
<dbReference type="RefSeq" id="WP_198062600.1">
    <property type="nucleotide sequence ID" value="NZ_CP065856.1"/>
</dbReference>
<dbReference type="GO" id="GO:0046872">
    <property type="term" value="F:metal ion binding"/>
    <property type="evidence" value="ECO:0007669"/>
    <property type="project" value="UniProtKB-KW"/>
</dbReference>
<dbReference type="Gene3D" id="3.40.190.80">
    <property type="match status" value="1"/>
</dbReference>
<organism evidence="9 10">
    <name type="scientific">Halosimplex litoreum</name>
    <dbReference type="NCBI Taxonomy" id="1198301"/>
    <lineage>
        <taxon>Archaea</taxon>
        <taxon>Methanobacteriati</taxon>
        <taxon>Methanobacteriota</taxon>
        <taxon>Stenosarchaea group</taxon>
        <taxon>Halobacteria</taxon>
        <taxon>Halobacteriales</taxon>
        <taxon>Haloarculaceae</taxon>
        <taxon>Halosimplex</taxon>
    </lineage>
</organism>
<evidence type="ECO:0000256" key="3">
    <source>
        <dbReference type="ARBA" id="ARBA00022723"/>
    </source>
</evidence>
<gene>
    <name evidence="9" type="ORF">I7X12_04095</name>
</gene>
<dbReference type="KEGG" id="hlt:I7X12_04095"/>
<comment type="catalytic activity">
    <reaction evidence="1">
        <text>beta-D-fructose 1,6-bisphosphate + H2O = beta-D-fructose 6-phosphate + phosphate</text>
        <dbReference type="Rhea" id="RHEA:11064"/>
        <dbReference type="ChEBI" id="CHEBI:15377"/>
        <dbReference type="ChEBI" id="CHEBI:32966"/>
        <dbReference type="ChEBI" id="CHEBI:43474"/>
        <dbReference type="ChEBI" id="CHEBI:57634"/>
        <dbReference type="EC" id="3.1.3.11"/>
    </reaction>
</comment>
<sequence>MTNTTERIDCVESIANDGAEIAFEGFRSDVDPETKGGAERVVNAGDVVTELDRAAQKAVRTAIQNRYPEDVFVGEEGDVSKSVPEDGFAWVVDPIDGTYNFVRGLPMWSTAVALVSDGEPIAAATVAPAMENTYVADSGSVTRNGRPITVSDRTDPETFAVAYTVVPDLGERAAYSDGVAAMLRRFGQLRQVGSLQVVLGLVASGALDGVVTPAVVSPWDSVGGVHLVREAGGVVTDVYGERWTAGSTGLVASNGAAHDELRTVGRRMAEQN</sequence>
<dbReference type="PANTHER" id="PTHR20854">
    <property type="entry name" value="INOSITOL MONOPHOSPHATASE"/>
    <property type="match status" value="1"/>
</dbReference>
<evidence type="ECO:0000256" key="6">
    <source>
        <dbReference type="ARBA" id="ARBA00023277"/>
    </source>
</evidence>
<evidence type="ECO:0000313" key="9">
    <source>
        <dbReference type="EMBL" id="QPV63820.1"/>
    </source>
</evidence>
<comment type="cofactor">
    <cofactor evidence="8">
        <name>Mg(2+)</name>
        <dbReference type="ChEBI" id="CHEBI:18420"/>
    </cofactor>
</comment>
<dbReference type="EMBL" id="CP065856">
    <property type="protein sequence ID" value="QPV63820.1"/>
    <property type="molecule type" value="Genomic_DNA"/>
</dbReference>
<dbReference type="PANTHER" id="PTHR20854:SF4">
    <property type="entry name" value="INOSITOL-1-MONOPHOSPHATASE-RELATED"/>
    <property type="match status" value="1"/>
</dbReference>
<keyword evidence="4" id="KW-0378">Hydrolase</keyword>
<evidence type="ECO:0000256" key="1">
    <source>
        <dbReference type="ARBA" id="ARBA00001273"/>
    </source>
</evidence>
<evidence type="ECO:0000256" key="2">
    <source>
        <dbReference type="ARBA" id="ARBA00013093"/>
    </source>
</evidence>
<dbReference type="GO" id="GO:0006020">
    <property type="term" value="P:inositol metabolic process"/>
    <property type="evidence" value="ECO:0007669"/>
    <property type="project" value="TreeGrafter"/>
</dbReference>
<dbReference type="EC" id="3.1.3.11" evidence="2"/>
<dbReference type="InterPro" id="IPR000760">
    <property type="entry name" value="Inositol_monophosphatase-like"/>
</dbReference>
<dbReference type="CDD" id="cd01637">
    <property type="entry name" value="IMPase_like"/>
    <property type="match status" value="1"/>
</dbReference>
<dbReference type="AlphaFoldDB" id="A0A7T3FZX9"/>
<keyword evidence="3 8" id="KW-0479">Metal-binding</keyword>
<keyword evidence="10" id="KW-1185">Reference proteome</keyword>
<protein>
    <recommendedName>
        <fullName evidence="2">fructose-bisphosphatase</fullName>
        <ecNumber evidence="2">3.1.3.11</ecNumber>
    </recommendedName>
</protein>
<dbReference type="Pfam" id="PF00459">
    <property type="entry name" value="Inositol_P"/>
    <property type="match status" value="1"/>
</dbReference>
<evidence type="ECO:0000313" key="10">
    <source>
        <dbReference type="Proteomes" id="UP000595001"/>
    </source>
</evidence>
<keyword evidence="6" id="KW-0119">Carbohydrate metabolism</keyword>
<keyword evidence="5 8" id="KW-0460">Magnesium</keyword>
<evidence type="ECO:0000256" key="8">
    <source>
        <dbReference type="PIRSR" id="PIRSR600760-2"/>
    </source>
</evidence>
<dbReference type="Gene3D" id="3.30.540.10">
    <property type="entry name" value="Fructose-1,6-Bisphosphatase, subunit A, domain 1"/>
    <property type="match status" value="1"/>
</dbReference>
<proteinExistence type="inferred from homology"/>